<feature type="transmembrane region" description="Helical" evidence="1">
    <location>
        <begin position="60"/>
        <end position="80"/>
    </location>
</feature>
<organism evidence="3 4">
    <name type="scientific">Labedella gwakjiensis</name>
    <dbReference type="NCBI Taxonomy" id="390269"/>
    <lineage>
        <taxon>Bacteria</taxon>
        <taxon>Bacillati</taxon>
        <taxon>Actinomycetota</taxon>
        <taxon>Actinomycetes</taxon>
        <taxon>Micrococcales</taxon>
        <taxon>Microbacteriaceae</taxon>
        <taxon>Labedella</taxon>
    </lineage>
</organism>
<comment type="caution">
    <text evidence="3">The sequence shown here is derived from an EMBL/GenBank/DDBJ whole genome shotgun (WGS) entry which is preliminary data.</text>
</comment>
<dbReference type="InterPro" id="IPR003675">
    <property type="entry name" value="Rce1/LyrA-like_dom"/>
</dbReference>
<keyword evidence="3" id="KW-0645">Protease</keyword>
<keyword evidence="1" id="KW-1133">Transmembrane helix</keyword>
<feature type="transmembrane region" description="Helical" evidence="1">
    <location>
        <begin position="29"/>
        <end position="48"/>
    </location>
</feature>
<feature type="transmembrane region" description="Helical" evidence="1">
    <location>
        <begin position="228"/>
        <end position="250"/>
    </location>
</feature>
<feature type="transmembrane region" description="Helical" evidence="1">
    <location>
        <begin position="202"/>
        <end position="221"/>
    </location>
</feature>
<gene>
    <name evidence="3" type="ORF">ELQ93_06495</name>
</gene>
<feature type="domain" description="CAAX prenyl protease 2/Lysostaphin resistance protein A-like" evidence="2">
    <location>
        <begin position="145"/>
        <end position="238"/>
    </location>
</feature>
<dbReference type="EMBL" id="RZGY01000001">
    <property type="protein sequence ID" value="RUQ86621.1"/>
    <property type="molecule type" value="Genomic_DNA"/>
</dbReference>
<proteinExistence type="predicted"/>
<keyword evidence="4" id="KW-1185">Reference proteome</keyword>
<keyword evidence="1" id="KW-0472">Membrane</keyword>
<feature type="transmembrane region" description="Helical" evidence="1">
    <location>
        <begin position="132"/>
        <end position="158"/>
    </location>
</feature>
<dbReference type="Proteomes" id="UP000268291">
    <property type="component" value="Unassembled WGS sequence"/>
</dbReference>
<dbReference type="Pfam" id="PF02517">
    <property type="entry name" value="Rce1-like"/>
    <property type="match status" value="1"/>
</dbReference>
<protein>
    <submittedName>
        <fullName evidence="3">CPBP family intramembrane metalloprotease</fullName>
    </submittedName>
</protein>
<sequence>MLPYIRPQSASIRDGSPTTVAHMPTTHRWSLTVPVVGVLIAVAVLPVASLPSVPAALRESLSYAVVWLPLSAAVALSVRGATKGRVEPWWRVLRLPISVAGVVAGLFVGLTARSLGLLLEVLTTGRIGTGSAILSGGAVGVVAGIAIVIASIVVAPVLEELFFRGTLQPAVGERLGLGLWRELVTVLVVAATFAAVHAVAGAGLLAALVTFIAGVGFGLVARSYRVGAAIVAHMVFNASGLAIALSATGLSPVYPTLALG</sequence>
<name>A0ABY0C9C1_9MICO</name>
<keyword evidence="3" id="KW-0378">Hydrolase</keyword>
<evidence type="ECO:0000259" key="2">
    <source>
        <dbReference type="Pfam" id="PF02517"/>
    </source>
</evidence>
<dbReference type="GO" id="GO:0008237">
    <property type="term" value="F:metallopeptidase activity"/>
    <property type="evidence" value="ECO:0007669"/>
    <property type="project" value="UniProtKB-KW"/>
</dbReference>
<feature type="transmembrane region" description="Helical" evidence="1">
    <location>
        <begin position="92"/>
        <end position="112"/>
    </location>
</feature>
<evidence type="ECO:0000313" key="4">
    <source>
        <dbReference type="Proteomes" id="UP000268291"/>
    </source>
</evidence>
<keyword evidence="3" id="KW-0482">Metalloprotease</keyword>
<evidence type="ECO:0000313" key="3">
    <source>
        <dbReference type="EMBL" id="RUQ86621.1"/>
    </source>
</evidence>
<keyword evidence="1" id="KW-0812">Transmembrane</keyword>
<reference evidence="3 4" key="1">
    <citation type="submission" date="2018-12" db="EMBL/GenBank/DDBJ databases">
        <authorList>
            <person name="hu s."/>
            <person name="Xu Y."/>
            <person name="Xu B."/>
            <person name="Li F."/>
        </authorList>
    </citation>
    <scope>NUCLEOTIDE SEQUENCE [LARGE SCALE GENOMIC DNA]</scope>
    <source>
        <strain evidence="3 4">KSW2-17</strain>
    </source>
</reference>
<evidence type="ECO:0000256" key="1">
    <source>
        <dbReference type="SAM" id="Phobius"/>
    </source>
</evidence>
<accession>A0ABY0C9C1</accession>